<evidence type="ECO:0000256" key="5">
    <source>
        <dbReference type="ARBA" id="ARBA00022723"/>
    </source>
</evidence>
<comment type="similarity">
    <text evidence="15">Belongs to the AAA ATPase family.</text>
</comment>
<keyword evidence="12 14" id="KW-0472">Membrane</keyword>
<keyword evidence="5 14" id="KW-0479">Metal-binding</keyword>
<comment type="similarity">
    <text evidence="2 14">In the C-terminal section; belongs to the peptidase M41 family.</text>
</comment>
<dbReference type="InterPro" id="IPR000642">
    <property type="entry name" value="Peptidase_M41"/>
</dbReference>
<feature type="binding site" evidence="14">
    <location>
        <position position="531"/>
    </location>
    <ligand>
        <name>Zn(2+)</name>
        <dbReference type="ChEBI" id="CHEBI:29105"/>
        <note>catalytic</note>
    </ligand>
</feature>
<sequence>MKQQHKFSLSYYVLVFFTVILLESIFFSGAAVKEISYSKFRDLLANDRIQSVLLEDRRIFGLEKSAASNAKSNGNETPVFQPPRKKAPWNLDFGLFRDKAQKQVEHQFVVDRLEDPRLIADLQSHGVDYRGKIESHWLTNFLSNWILPLAFFILLGRFLARRMNKGVGFLDVGRNKARIYAVDPSQKVTFQDVAGVDEAVEEVREVVSFLKSPERYTRLGAKLPKGILLVGPPGTGKTLLARAVAGEAGVPFFNLSGSDFVEMFVGVGAARVRDLFKDAKAKAPCIIFIDELDAVGKNRAQGMVMGGNDERENTLNQLLTEMDGFDPQTGIIIMGATNRPEVLDPALLRPGRFDRQILVDRPDLKGRMETFVVHTRALILDDQVDFRKLAAETPGLAGAEIANICNEAALLASRRDRQTVRQKDFQDAIERVIAGLEKKNKLINPHERQVVAYHESGHAIVGHFTPGADPVQKVSIIPRGIGALGYTLQTPLEDRFLMSRSELLGKIKGLLGGRASEELVFGEISTGAANDLEKVADIVRNMLTVYGMSEQMPNRSLVERASNPFLNQGPSTQRRSESLEALIDHESQAIIDEAYRSARQILSAHRSELEAMAALLLEKEKIDGKDIQRILGPGPAPRENSDEKGPKLAAAH</sequence>
<keyword evidence="10 14" id="KW-1133">Transmembrane helix</keyword>
<evidence type="ECO:0000313" key="19">
    <source>
        <dbReference type="Proteomes" id="UP000427769"/>
    </source>
</evidence>
<evidence type="ECO:0000256" key="10">
    <source>
        <dbReference type="ARBA" id="ARBA00022989"/>
    </source>
</evidence>
<dbReference type="EMBL" id="AP021875">
    <property type="protein sequence ID" value="BBO78907.1"/>
    <property type="molecule type" value="Genomic_DNA"/>
</dbReference>
<keyword evidence="11 14" id="KW-0482">Metalloprotease</keyword>
<dbReference type="Gene3D" id="1.20.58.760">
    <property type="entry name" value="Peptidase M41"/>
    <property type="match status" value="1"/>
</dbReference>
<comment type="subcellular location">
    <subcellularLocation>
        <location evidence="14">Cell membrane</location>
        <topology evidence="14">Multi-pass membrane protein</topology>
        <orientation evidence="14">Cytoplasmic side</orientation>
    </subcellularLocation>
    <subcellularLocation>
        <location evidence="1">Membrane</location>
    </subcellularLocation>
</comment>
<comment type="cofactor">
    <cofactor evidence="14">
        <name>Zn(2+)</name>
        <dbReference type="ChEBI" id="CHEBI:29105"/>
    </cofactor>
    <text evidence="14">Binds 1 zinc ion per subunit.</text>
</comment>
<dbReference type="SUPFAM" id="SSF140990">
    <property type="entry name" value="FtsH protease domain-like"/>
    <property type="match status" value="1"/>
</dbReference>
<dbReference type="Pfam" id="PF01434">
    <property type="entry name" value="Peptidase_M41"/>
    <property type="match status" value="1"/>
</dbReference>
<comment type="subunit">
    <text evidence="14">Homohexamer.</text>
</comment>
<keyword evidence="9 14" id="KW-0067">ATP-binding</keyword>
<dbReference type="Pfam" id="PF00004">
    <property type="entry name" value="AAA"/>
    <property type="match status" value="1"/>
</dbReference>
<evidence type="ECO:0000256" key="16">
    <source>
        <dbReference type="SAM" id="MobiDB-lite"/>
    </source>
</evidence>
<dbReference type="InterPro" id="IPR027417">
    <property type="entry name" value="P-loop_NTPase"/>
</dbReference>
<keyword evidence="4 14" id="KW-0812">Transmembrane</keyword>
<evidence type="ECO:0000259" key="17">
    <source>
        <dbReference type="SMART" id="SM00382"/>
    </source>
</evidence>
<keyword evidence="6 14" id="KW-0547">Nucleotide-binding</keyword>
<dbReference type="GO" id="GO:0030163">
    <property type="term" value="P:protein catabolic process"/>
    <property type="evidence" value="ECO:0007669"/>
    <property type="project" value="UniProtKB-UniRule"/>
</dbReference>
<dbReference type="GO" id="GO:0004176">
    <property type="term" value="F:ATP-dependent peptidase activity"/>
    <property type="evidence" value="ECO:0007669"/>
    <property type="project" value="InterPro"/>
</dbReference>
<dbReference type="InterPro" id="IPR003959">
    <property type="entry name" value="ATPase_AAA_core"/>
</dbReference>
<feature type="domain" description="AAA+ ATPase" evidence="17">
    <location>
        <begin position="223"/>
        <end position="363"/>
    </location>
</feature>
<dbReference type="Proteomes" id="UP000427769">
    <property type="component" value="Chromosome"/>
</dbReference>
<dbReference type="Gene3D" id="3.30.720.210">
    <property type="match status" value="1"/>
</dbReference>
<proteinExistence type="inferred from homology"/>
<dbReference type="Gene3D" id="1.10.8.60">
    <property type="match status" value="1"/>
</dbReference>
<feature type="binding site" evidence="14">
    <location>
        <begin position="231"/>
        <end position="238"/>
    </location>
    <ligand>
        <name>ATP</name>
        <dbReference type="ChEBI" id="CHEBI:30616"/>
    </ligand>
</feature>
<dbReference type="InterPro" id="IPR003593">
    <property type="entry name" value="AAA+_ATPase"/>
</dbReference>
<dbReference type="FunFam" id="1.20.58.760:FF:000001">
    <property type="entry name" value="ATP-dependent zinc metalloprotease FtsH"/>
    <property type="match status" value="1"/>
</dbReference>
<feature type="transmembrane region" description="Helical" evidence="14">
    <location>
        <begin position="142"/>
        <end position="160"/>
    </location>
</feature>
<dbReference type="InterPro" id="IPR011546">
    <property type="entry name" value="Pept_M41_FtsH_extracell"/>
</dbReference>
<keyword evidence="19" id="KW-1185">Reference proteome</keyword>
<keyword evidence="14" id="KW-1003">Cell membrane</keyword>
<organism evidence="18 19">
    <name type="scientific">Desulfosarcina widdelii</name>
    <dbReference type="NCBI Taxonomy" id="947919"/>
    <lineage>
        <taxon>Bacteria</taxon>
        <taxon>Pseudomonadati</taxon>
        <taxon>Thermodesulfobacteriota</taxon>
        <taxon>Desulfobacteria</taxon>
        <taxon>Desulfobacterales</taxon>
        <taxon>Desulfosarcinaceae</taxon>
        <taxon>Desulfosarcina</taxon>
    </lineage>
</organism>
<evidence type="ECO:0000256" key="1">
    <source>
        <dbReference type="ARBA" id="ARBA00004370"/>
    </source>
</evidence>
<dbReference type="Pfam" id="PF06480">
    <property type="entry name" value="FtsH_ext"/>
    <property type="match status" value="1"/>
</dbReference>
<keyword evidence="3 14" id="KW-0645">Protease</keyword>
<dbReference type="NCBIfam" id="TIGR01241">
    <property type="entry name" value="FtsH_fam"/>
    <property type="match status" value="1"/>
</dbReference>
<evidence type="ECO:0000256" key="7">
    <source>
        <dbReference type="ARBA" id="ARBA00022801"/>
    </source>
</evidence>
<dbReference type="Gene3D" id="3.40.50.300">
    <property type="entry name" value="P-loop containing nucleotide triphosphate hydrolases"/>
    <property type="match status" value="1"/>
</dbReference>
<dbReference type="GO" id="GO:0005886">
    <property type="term" value="C:plasma membrane"/>
    <property type="evidence" value="ECO:0007669"/>
    <property type="project" value="UniProtKB-SubCell"/>
</dbReference>
<dbReference type="SUPFAM" id="SSF52540">
    <property type="entry name" value="P-loop containing nucleoside triphosphate hydrolases"/>
    <property type="match status" value="1"/>
</dbReference>
<dbReference type="InterPro" id="IPR037219">
    <property type="entry name" value="Peptidase_M41-like"/>
</dbReference>
<name>A0A5K7ZQ25_9BACT</name>
<evidence type="ECO:0000256" key="14">
    <source>
        <dbReference type="HAMAP-Rule" id="MF_01458"/>
    </source>
</evidence>
<dbReference type="KEGG" id="dwd:DSCW_63240"/>
<evidence type="ECO:0000256" key="3">
    <source>
        <dbReference type="ARBA" id="ARBA00022670"/>
    </source>
</evidence>
<dbReference type="GO" id="GO:0004222">
    <property type="term" value="F:metalloendopeptidase activity"/>
    <property type="evidence" value="ECO:0007669"/>
    <property type="project" value="InterPro"/>
</dbReference>
<evidence type="ECO:0000256" key="12">
    <source>
        <dbReference type="ARBA" id="ARBA00023136"/>
    </source>
</evidence>
<dbReference type="SMART" id="SM00382">
    <property type="entry name" value="AAA"/>
    <property type="match status" value="1"/>
</dbReference>
<reference evidence="18 19" key="1">
    <citation type="submission" date="2019-11" db="EMBL/GenBank/DDBJ databases">
        <title>Comparative genomics of hydrocarbon-degrading Desulfosarcina strains.</title>
        <authorList>
            <person name="Watanabe M."/>
            <person name="Kojima H."/>
            <person name="Fukui M."/>
        </authorList>
    </citation>
    <scope>NUCLEOTIDE SEQUENCE [LARGE SCALE GENOMIC DNA]</scope>
    <source>
        <strain evidence="18 19">PP31</strain>
    </source>
</reference>
<dbReference type="GO" id="GO:0008270">
    <property type="term" value="F:zinc ion binding"/>
    <property type="evidence" value="ECO:0007669"/>
    <property type="project" value="UniProtKB-UniRule"/>
</dbReference>
<dbReference type="GO" id="GO:0005524">
    <property type="term" value="F:ATP binding"/>
    <property type="evidence" value="ECO:0007669"/>
    <property type="project" value="UniProtKB-UniRule"/>
</dbReference>
<keyword evidence="7 14" id="KW-0378">Hydrolase</keyword>
<evidence type="ECO:0000256" key="15">
    <source>
        <dbReference type="RuleBase" id="RU003651"/>
    </source>
</evidence>
<feature type="transmembrane region" description="Helical" evidence="14">
    <location>
        <begin position="12"/>
        <end position="32"/>
    </location>
</feature>
<dbReference type="HAMAP" id="MF_01458">
    <property type="entry name" value="FtsH"/>
    <property type="match status" value="1"/>
</dbReference>
<feature type="binding site" evidence="14">
    <location>
        <position position="454"/>
    </location>
    <ligand>
        <name>Zn(2+)</name>
        <dbReference type="ChEBI" id="CHEBI:29105"/>
        <note>catalytic</note>
    </ligand>
</feature>
<protein>
    <recommendedName>
        <fullName evidence="14">ATP-dependent zinc metalloprotease FtsH</fullName>
        <ecNumber evidence="14">3.4.24.-</ecNumber>
    </recommendedName>
</protein>
<evidence type="ECO:0000256" key="9">
    <source>
        <dbReference type="ARBA" id="ARBA00022840"/>
    </source>
</evidence>
<keyword evidence="8 14" id="KW-0862">Zinc</keyword>
<dbReference type="FunFam" id="1.10.8.60:FF:000001">
    <property type="entry name" value="ATP-dependent zinc metalloprotease FtsH"/>
    <property type="match status" value="1"/>
</dbReference>
<dbReference type="InterPro" id="IPR005936">
    <property type="entry name" value="FtsH"/>
</dbReference>
<dbReference type="EC" id="3.4.24.-" evidence="14"/>
<accession>A0A5K7ZQ25</accession>
<dbReference type="InterPro" id="IPR050928">
    <property type="entry name" value="ATP-dep_Zn_Metalloprotease"/>
</dbReference>
<gene>
    <name evidence="18" type="primary">ftsH-1</name>
    <name evidence="14" type="synonym">ftsH</name>
    <name evidence="18" type="ORF">DSCW_63240</name>
</gene>
<evidence type="ECO:0000313" key="18">
    <source>
        <dbReference type="EMBL" id="BBO78907.1"/>
    </source>
</evidence>
<dbReference type="OrthoDB" id="9809379at2"/>
<evidence type="ECO:0000256" key="2">
    <source>
        <dbReference type="ARBA" id="ARBA00010044"/>
    </source>
</evidence>
<dbReference type="PANTHER" id="PTHR43655">
    <property type="entry name" value="ATP-DEPENDENT PROTEASE"/>
    <property type="match status" value="1"/>
</dbReference>
<evidence type="ECO:0000256" key="13">
    <source>
        <dbReference type="ARBA" id="ARBA00061570"/>
    </source>
</evidence>
<dbReference type="FunFam" id="3.40.50.300:FF:000001">
    <property type="entry name" value="ATP-dependent zinc metalloprotease FtsH"/>
    <property type="match status" value="1"/>
</dbReference>
<dbReference type="GO" id="GO:0006508">
    <property type="term" value="P:proteolysis"/>
    <property type="evidence" value="ECO:0007669"/>
    <property type="project" value="UniProtKB-KW"/>
</dbReference>
<evidence type="ECO:0000256" key="4">
    <source>
        <dbReference type="ARBA" id="ARBA00022692"/>
    </source>
</evidence>
<comment type="function">
    <text evidence="14">Acts as a processive, ATP-dependent zinc metallopeptidase for both cytoplasmic and membrane proteins. Plays a role in the quality control of integral membrane proteins.</text>
</comment>
<feature type="binding site" evidence="14">
    <location>
        <position position="458"/>
    </location>
    <ligand>
        <name>Zn(2+)</name>
        <dbReference type="ChEBI" id="CHEBI:29105"/>
        <note>catalytic</note>
    </ligand>
</feature>
<dbReference type="InterPro" id="IPR041569">
    <property type="entry name" value="AAA_lid_3"/>
</dbReference>
<comment type="similarity">
    <text evidence="13 14">In the central section; belongs to the AAA ATPase family.</text>
</comment>
<dbReference type="GO" id="GO:0016887">
    <property type="term" value="F:ATP hydrolysis activity"/>
    <property type="evidence" value="ECO:0007669"/>
    <property type="project" value="UniProtKB-UniRule"/>
</dbReference>
<dbReference type="PROSITE" id="PS00674">
    <property type="entry name" value="AAA"/>
    <property type="match status" value="1"/>
</dbReference>
<dbReference type="Pfam" id="PF17862">
    <property type="entry name" value="AAA_lid_3"/>
    <property type="match status" value="1"/>
</dbReference>
<dbReference type="RefSeq" id="WP_155307490.1">
    <property type="nucleotide sequence ID" value="NZ_AP021875.1"/>
</dbReference>
<dbReference type="CDD" id="cd19501">
    <property type="entry name" value="RecA-like_FtsH"/>
    <property type="match status" value="1"/>
</dbReference>
<dbReference type="PANTHER" id="PTHR43655:SF2">
    <property type="entry name" value="AFG3 LIKE MATRIX AAA PEPTIDASE SUBUNIT 2, ISOFORM A"/>
    <property type="match status" value="1"/>
</dbReference>
<evidence type="ECO:0000256" key="11">
    <source>
        <dbReference type="ARBA" id="ARBA00023049"/>
    </source>
</evidence>
<evidence type="ECO:0000256" key="8">
    <source>
        <dbReference type="ARBA" id="ARBA00022833"/>
    </source>
</evidence>
<feature type="region of interest" description="Disordered" evidence="16">
    <location>
        <begin position="626"/>
        <end position="652"/>
    </location>
</feature>
<dbReference type="AlphaFoldDB" id="A0A5K7ZQ25"/>
<dbReference type="InterPro" id="IPR003960">
    <property type="entry name" value="ATPase_AAA_CS"/>
</dbReference>
<feature type="active site" evidence="14">
    <location>
        <position position="455"/>
    </location>
</feature>
<evidence type="ECO:0000256" key="6">
    <source>
        <dbReference type="ARBA" id="ARBA00022741"/>
    </source>
</evidence>